<proteinExistence type="predicted"/>
<dbReference type="EMBL" id="CP019630">
    <property type="protein sequence ID" value="AQQ02386.1"/>
    <property type="molecule type" value="Genomic_DNA"/>
</dbReference>
<name>A0ABM6HWF9_9HYPH</name>
<reference evidence="1 2" key="1">
    <citation type="submission" date="2017-02" db="EMBL/GenBank/DDBJ databases">
        <authorList>
            <person name="Jeong S."/>
        </authorList>
    </citation>
    <scope>NUCLEOTIDE SEQUENCE [LARGE SCALE GENOMIC DNA]</scope>
    <source>
        <strain evidence="1 2">RMAR6-6</strain>
    </source>
</reference>
<gene>
    <name evidence="1" type="ORF">B0E33_01270</name>
</gene>
<sequence>MNKGAETMAWDFQQLVKADPHVEEAVEALGNIGPTANPDHKQVKGYYVDPEDGGGCSVYYSADDLKRIATGAVQIAHFLESRALSSKNDG</sequence>
<evidence type="ECO:0000313" key="1">
    <source>
        <dbReference type="EMBL" id="AQQ02386.1"/>
    </source>
</evidence>
<dbReference type="Proteomes" id="UP000188174">
    <property type="component" value="Chromosome"/>
</dbReference>
<organism evidence="1 2">
    <name type="scientific">Roseibium algicola</name>
    <dbReference type="NCBI Taxonomy" id="2857014"/>
    <lineage>
        <taxon>Bacteria</taxon>
        <taxon>Pseudomonadati</taxon>
        <taxon>Pseudomonadota</taxon>
        <taxon>Alphaproteobacteria</taxon>
        <taxon>Hyphomicrobiales</taxon>
        <taxon>Stappiaceae</taxon>
        <taxon>Roseibium</taxon>
    </lineage>
</organism>
<accession>A0ABM6HWF9</accession>
<protein>
    <submittedName>
        <fullName evidence="1">Uncharacterized protein</fullName>
    </submittedName>
</protein>
<evidence type="ECO:0000313" key="2">
    <source>
        <dbReference type="Proteomes" id="UP000188174"/>
    </source>
</evidence>
<keyword evidence="2" id="KW-1185">Reference proteome</keyword>